<organism evidence="2">
    <name type="scientific">Xenopsylla cheopis</name>
    <name type="common">Oriental rat flea</name>
    <name type="synonym">Pulex cheopis</name>
    <dbReference type="NCBI Taxonomy" id="163159"/>
    <lineage>
        <taxon>Eukaryota</taxon>
        <taxon>Metazoa</taxon>
        <taxon>Ecdysozoa</taxon>
        <taxon>Arthropoda</taxon>
        <taxon>Hexapoda</taxon>
        <taxon>Insecta</taxon>
        <taxon>Pterygota</taxon>
        <taxon>Neoptera</taxon>
        <taxon>Endopterygota</taxon>
        <taxon>Siphonaptera</taxon>
        <taxon>Pulicidae</taxon>
        <taxon>Xenopsyllinae</taxon>
        <taxon>Xenopsylla</taxon>
    </lineage>
</organism>
<proteinExistence type="predicted"/>
<accession>A0A6M2DUI5</accession>
<name>A0A6M2DUI5_XENCH</name>
<dbReference type="EMBL" id="GIIL01006289">
    <property type="protein sequence ID" value="NOV50015.1"/>
    <property type="molecule type" value="Transcribed_RNA"/>
</dbReference>
<keyword evidence="1" id="KW-0732">Signal</keyword>
<dbReference type="AlphaFoldDB" id="A0A6M2DUI5"/>
<sequence length="83" mass="8830">MVITMIEVAVLVAISVAKLVVVQGETNACAVPLDGNSQLESVDPNVLLVSTEAHITANDVIIVVVIVKMKDHYHVRAVHQGTC</sequence>
<reference evidence="2" key="1">
    <citation type="submission" date="2020-03" db="EMBL/GenBank/DDBJ databases">
        <title>Transcriptomic Profiling of the Digestive Tract of the Rat Flea, Xenopsylla cheopis, Following Blood Feeding and Infection with Yersinia pestis.</title>
        <authorList>
            <person name="Bland D.M."/>
            <person name="Martens C.A."/>
            <person name="Virtaneva K."/>
            <person name="Kanakabandi K."/>
            <person name="Long D."/>
            <person name="Rosenke R."/>
            <person name="Saturday G.A."/>
            <person name="Hoyt F.H."/>
            <person name="Bruno D.P."/>
            <person name="Ribeiro J.M.C."/>
            <person name="Hinnebusch J."/>
        </authorList>
    </citation>
    <scope>NUCLEOTIDE SEQUENCE</scope>
</reference>
<feature type="signal peptide" evidence="1">
    <location>
        <begin position="1"/>
        <end position="24"/>
    </location>
</feature>
<evidence type="ECO:0000313" key="2">
    <source>
        <dbReference type="EMBL" id="NOV50015.1"/>
    </source>
</evidence>
<evidence type="ECO:0000256" key="1">
    <source>
        <dbReference type="SAM" id="SignalP"/>
    </source>
</evidence>
<feature type="chain" id="PRO_5026930389" evidence="1">
    <location>
        <begin position="25"/>
        <end position="83"/>
    </location>
</feature>
<protein>
    <submittedName>
        <fullName evidence="2">Putative secreted protein</fullName>
    </submittedName>
</protein>